<comment type="subcellular location">
    <subcellularLocation>
        <location evidence="1">Nucleus</location>
    </subcellularLocation>
</comment>
<dbReference type="CDD" id="cd20404">
    <property type="entry name" value="Tudor_Agenet_AtEML-like"/>
    <property type="match status" value="1"/>
</dbReference>
<dbReference type="Gene3D" id="2.30.30.140">
    <property type="match status" value="1"/>
</dbReference>
<protein>
    <submittedName>
        <fullName evidence="10">Sister chromatid cohesion protein PDS5-like protein A</fullName>
    </submittedName>
</protein>
<keyword evidence="8" id="KW-0175">Coiled coil</keyword>
<dbReference type="InterPro" id="IPR011989">
    <property type="entry name" value="ARM-like"/>
</dbReference>
<evidence type="ECO:0000256" key="9">
    <source>
        <dbReference type="SAM" id="MobiDB-lite"/>
    </source>
</evidence>
<evidence type="ECO:0000256" key="6">
    <source>
        <dbReference type="ARBA" id="ARBA00023242"/>
    </source>
</evidence>
<dbReference type="SUPFAM" id="SSF48371">
    <property type="entry name" value="ARM repeat"/>
    <property type="match status" value="1"/>
</dbReference>
<keyword evidence="7" id="KW-0131">Cell cycle</keyword>
<feature type="compositionally biased region" description="Basic and acidic residues" evidence="9">
    <location>
        <begin position="1535"/>
        <end position="1551"/>
    </location>
</feature>
<dbReference type="Gene3D" id="1.25.10.10">
    <property type="entry name" value="Leucine-rich Repeat Variant"/>
    <property type="match status" value="1"/>
</dbReference>
<keyword evidence="2" id="KW-0132">Cell division</keyword>
<feature type="compositionally biased region" description="Basic and acidic residues" evidence="9">
    <location>
        <begin position="1265"/>
        <end position="1283"/>
    </location>
</feature>
<comment type="caution">
    <text evidence="10">The sequence shown here is derived from an EMBL/GenBank/DDBJ whole genome shotgun (WGS) entry which is preliminary data.</text>
</comment>
<feature type="compositionally biased region" description="Basic and acidic residues" evidence="9">
    <location>
        <begin position="1516"/>
        <end position="1525"/>
    </location>
</feature>
<reference evidence="10" key="1">
    <citation type="journal article" date="2023" name="GigaByte">
        <title>Genome assembly of the bearded iris, Iris pallida Lam.</title>
        <authorList>
            <person name="Bruccoleri R.E."/>
            <person name="Oakeley E.J."/>
            <person name="Faust A.M.E."/>
            <person name="Altorfer M."/>
            <person name="Dessus-Babus S."/>
            <person name="Burckhardt D."/>
            <person name="Oertli M."/>
            <person name="Naumann U."/>
            <person name="Petersen F."/>
            <person name="Wong J."/>
        </authorList>
    </citation>
    <scope>NUCLEOTIDE SEQUENCE</scope>
    <source>
        <strain evidence="10">GSM-AAB239-AS_SAM_17_03QT</strain>
    </source>
</reference>
<sequence length="1574" mass="177458">MAHKLLLLLQQQLRDVGSRLASPPDAKDALVKLLKQAADTLSELEQSPTPAMLDSMKPCLDAIAKQELLKHHDKDVKVLVATCICEITRVTAPEAPYSDDVLRDMFHLIVGTFSGLSDINSPSFRRRVTILEMFARYRSCILMLDLECDDLIVEMFSTFFAVVSEDHPESVLLSMQKIMVLILDESEDIKDNLLTTILSPLGRKRTDFSVASRRLAMGVIEHCAGKLEASVKQFLVSSILGHRSSSNDSIDYREVIYDIYQCAPHMLSGTVPCVTGVLLADSFDIRLKVVHLLGEMFALPGVSIYESFQLLFSEFLKRLTDRAVEVRLSVIEHLKNFLNSNPTHPEVPLIIKALSDRLLDYDENVRKHVVAAIYDVACNSVKVIPAETARLVAERLHDKSQSVKRYTMERLADLYRSYCLKSSDGSMSFDELEWIIGKILRCLYDKDFRSEAVELILCALLFPLEFSIKDRLKHWATVISGFDKLELKALEQVLLQKQRLQKEMQKYMSLRQKYQEDASELQKKISGSFRNMSRLFNEAAKAEEGFQILNQLKDTNIWKILAALLDPCTSFHQAWAYRDDLLKILGEKHPLYDFMSALSTKCSYLLFNKDYVKEILLVASTPKNAGNLKFISSCMNLLAIIACFSPQLLLGFEENLVHLLKEDNEITKEGVANVLAKAGGAIREQLAKTSSSVDLLLERLCLEGSRKQAKYSVQAIAAITKDDGLKSLSVLYKRLVDMLEERTHLPAILQSLGCIAQSAMPIFETREDEIVGFIKQNVLECSNTGGTPTHPIEWNERSELCLLKIFGIKTLVKSYLPVKDAHLRPGIGKIVGILKNILSFGDISKDIESSVVDKAHMRLAAAKAVLRLSRQWDHEIPLDVFYMTLRVSEDDYSQFRKIFLSKVHQYIKERLLDAKYACAFLLNINQHHSPEYNEGKGNILEVIQICQQVKMLQLSLQTDGSSTTSPEYILVYLVHALAHHPSCPKIYDCQDVKAFEPIYCRLHLFLSTLLYGDEIGQTEGGPDKKNERFTSVASIFHSIKCSEDVVDREKSKTSQAICELGLCIMKRLVPDQIDISGTSPLALPPSLYKSVDNNEGDRSAENSKPTWLGGESIVAHFEALSFEDKDLIVSGEAKDEIVIEEKDGDDNEVPLGKMMEKLKAQGLKKKKTLKKCKISSEMKVLENEVDILGVVREINLDNIKRDQSMTIASLTRDDDHFVGEHSSSQSIIEINSTNMLSVPTPKRKRSASVQRSHSNSAKGQQQSRDIGDSHSVKTKDKAHVREFKENNESTNLFVSCLSTIKSMTSWSDKKESDGSKVGAISNSPKTLSNQVGVAKRIDSSKSSSGSNKKRKVRISSGLEECLGDEELVGSRIKVWWPLDKAFYEGIVQSYDPQKKKHKILYDDDEIEILHLDKEKWELITSNYMPKKRPKYHHSSTNKELSTEKRYKKNKHDNSRDDKNPPKKVRRPISKKHIDHNRRKSTNNGVNAEEDDSEGSGNSDLSDTHQHSGSEIANIDSDGHREKDALADLEIEEETEVKAKQMAEEPPEEVKPDPSAIHCYGDSDDELLGTWKIHA</sequence>
<keyword evidence="11" id="KW-1185">Reference proteome</keyword>
<dbReference type="GO" id="GO:0000785">
    <property type="term" value="C:chromatin"/>
    <property type="evidence" value="ECO:0007669"/>
    <property type="project" value="TreeGrafter"/>
</dbReference>
<feature type="compositionally biased region" description="Polar residues" evidence="9">
    <location>
        <begin position="1221"/>
        <end position="1237"/>
    </location>
</feature>
<feature type="compositionally biased region" description="Basic residues" evidence="9">
    <location>
        <begin position="1461"/>
        <end position="1480"/>
    </location>
</feature>
<evidence type="ECO:0000256" key="3">
    <source>
        <dbReference type="ARBA" id="ARBA00022763"/>
    </source>
</evidence>
<reference evidence="10" key="2">
    <citation type="submission" date="2023-04" db="EMBL/GenBank/DDBJ databases">
        <authorList>
            <person name="Bruccoleri R.E."/>
            <person name="Oakeley E.J."/>
            <person name="Faust A.-M."/>
            <person name="Dessus-Babus S."/>
            <person name="Altorfer M."/>
            <person name="Burckhardt D."/>
            <person name="Oertli M."/>
            <person name="Naumann U."/>
            <person name="Petersen F."/>
            <person name="Wong J."/>
        </authorList>
    </citation>
    <scope>NUCLEOTIDE SEQUENCE</scope>
    <source>
        <strain evidence="10">GSM-AAB239-AS_SAM_17_03QT</strain>
        <tissue evidence="10">Leaf</tissue>
    </source>
</reference>
<keyword evidence="5" id="KW-0234">DNA repair</keyword>
<evidence type="ECO:0000256" key="2">
    <source>
        <dbReference type="ARBA" id="ARBA00022618"/>
    </source>
</evidence>
<evidence type="ECO:0000313" key="11">
    <source>
        <dbReference type="Proteomes" id="UP001140949"/>
    </source>
</evidence>
<dbReference type="GO" id="GO:0051301">
    <property type="term" value="P:cell division"/>
    <property type="evidence" value="ECO:0007669"/>
    <property type="project" value="UniProtKB-KW"/>
</dbReference>
<feature type="region of interest" description="Disordered" evidence="9">
    <location>
        <begin position="1307"/>
        <end position="1353"/>
    </location>
</feature>
<dbReference type="InterPro" id="IPR039776">
    <property type="entry name" value="Pds5"/>
</dbReference>
<dbReference type="GO" id="GO:0035825">
    <property type="term" value="P:homologous recombination"/>
    <property type="evidence" value="ECO:0007669"/>
    <property type="project" value="UniProtKB-ARBA"/>
</dbReference>
<dbReference type="Proteomes" id="UP001140949">
    <property type="component" value="Unassembled WGS sequence"/>
</dbReference>
<feature type="compositionally biased region" description="Polar residues" evidence="9">
    <location>
        <begin position="1320"/>
        <end position="1331"/>
    </location>
</feature>
<feature type="compositionally biased region" description="Basic residues" evidence="9">
    <location>
        <begin position="1426"/>
        <end position="1435"/>
    </location>
</feature>
<evidence type="ECO:0000256" key="8">
    <source>
        <dbReference type="SAM" id="Coils"/>
    </source>
</evidence>
<organism evidence="10 11">
    <name type="scientific">Iris pallida</name>
    <name type="common">Sweet iris</name>
    <dbReference type="NCBI Taxonomy" id="29817"/>
    <lineage>
        <taxon>Eukaryota</taxon>
        <taxon>Viridiplantae</taxon>
        <taxon>Streptophyta</taxon>
        <taxon>Embryophyta</taxon>
        <taxon>Tracheophyta</taxon>
        <taxon>Spermatophyta</taxon>
        <taxon>Magnoliopsida</taxon>
        <taxon>Liliopsida</taxon>
        <taxon>Asparagales</taxon>
        <taxon>Iridaceae</taxon>
        <taxon>Iridoideae</taxon>
        <taxon>Irideae</taxon>
        <taxon>Iris</taxon>
    </lineage>
</organism>
<keyword evidence="4" id="KW-0498">Mitosis</keyword>
<feature type="coiled-coil region" evidence="8">
    <location>
        <begin position="490"/>
        <end position="524"/>
    </location>
</feature>
<dbReference type="PANTHER" id="PTHR12663">
    <property type="entry name" value="ANDROGEN INDUCED INHIBITOR OF PROLIFERATION AS3 / PDS5-RELATED"/>
    <property type="match status" value="1"/>
</dbReference>
<evidence type="ECO:0000256" key="4">
    <source>
        <dbReference type="ARBA" id="ARBA00022776"/>
    </source>
</evidence>
<evidence type="ECO:0000256" key="1">
    <source>
        <dbReference type="ARBA" id="ARBA00004123"/>
    </source>
</evidence>
<gene>
    <name evidence="10" type="ORF">M6B38_346415</name>
</gene>
<keyword evidence="3" id="KW-0227">DNA damage</keyword>
<evidence type="ECO:0000256" key="7">
    <source>
        <dbReference type="ARBA" id="ARBA00023306"/>
    </source>
</evidence>
<dbReference type="PANTHER" id="PTHR12663:SF0">
    <property type="entry name" value="PRECOCIOUS DISSOCIATION OF SISTERS 5, ISOFORM A"/>
    <property type="match status" value="1"/>
</dbReference>
<feature type="region of interest" description="Disordered" evidence="9">
    <location>
        <begin position="1426"/>
        <end position="1561"/>
    </location>
</feature>
<evidence type="ECO:0000313" key="10">
    <source>
        <dbReference type="EMBL" id="KAJ6832330.1"/>
    </source>
</evidence>
<dbReference type="GO" id="GO:0007064">
    <property type="term" value="P:mitotic sister chromatid cohesion"/>
    <property type="evidence" value="ECO:0007669"/>
    <property type="project" value="InterPro"/>
</dbReference>
<keyword evidence="6" id="KW-0539">Nucleus</keyword>
<accession>A0AAX6GU53</accession>
<dbReference type="GO" id="GO:0006281">
    <property type="term" value="P:DNA repair"/>
    <property type="evidence" value="ECO:0007669"/>
    <property type="project" value="UniProtKB-KW"/>
</dbReference>
<proteinExistence type="predicted"/>
<evidence type="ECO:0000256" key="5">
    <source>
        <dbReference type="ARBA" id="ARBA00023204"/>
    </source>
</evidence>
<dbReference type="GO" id="GO:0005634">
    <property type="term" value="C:nucleus"/>
    <property type="evidence" value="ECO:0007669"/>
    <property type="project" value="UniProtKB-SubCell"/>
</dbReference>
<dbReference type="Pfam" id="PF20168">
    <property type="entry name" value="PDS5"/>
    <property type="match status" value="1"/>
</dbReference>
<name>A0AAX6GU53_IRIPA</name>
<feature type="compositionally biased region" description="Polar residues" evidence="9">
    <location>
        <begin position="1247"/>
        <end position="1264"/>
    </location>
</feature>
<feature type="region of interest" description="Disordered" evidence="9">
    <location>
        <begin position="1221"/>
        <end position="1283"/>
    </location>
</feature>
<dbReference type="InterPro" id="IPR016024">
    <property type="entry name" value="ARM-type_fold"/>
</dbReference>
<dbReference type="EMBL" id="JANAVB010016194">
    <property type="protein sequence ID" value="KAJ6832330.1"/>
    <property type="molecule type" value="Genomic_DNA"/>
</dbReference>
<dbReference type="CDD" id="cd19953">
    <property type="entry name" value="PDS5"/>
    <property type="match status" value="1"/>
</dbReference>
<feature type="compositionally biased region" description="Basic and acidic residues" evidence="9">
    <location>
        <begin position="1451"/>
        <end position="1460"/>
    </location>
</feature>
<dbReference type="SUPFAM" id="SSF63748">
    <property type="entry name" value="Tudor/PWWP/MBT"/>
    <property type="match status" value="1"/>
</dbReference>